<dbReference type="Gene3D" id="1.10.443.10">
    <property type="entry name" value="Intergrase catalytic core"/>
    <property type="match status" value="1"/>
</dbReference>
<keyword evidence="2" id="KW-0229">DNA integration</keyword>
<dbReference type="PROSITE" id="PS51898">
    <property type="entry name" value="TYR_RECOMBINASE"/>
    <property type="match status" value="1"/>
</dbReference>
<dbReference type="GO" id="GO:0015074">
    <property type="term" value="P:DNA integration"/>
    <property type="evidence" value="ECO:0007669"/>
    <property type="project" value="UniProtKB-KW"/>
</dbReference>
<dbReference type="Pfam" id="PF14659">
    <property type="entry name" value="Phage_int_SAM_3"/>
    <property type="match status" value="1"/>
</dbReference>
<sequence length="329" mass="38618">MASFRKLKSGKWQYRVHDEGREVSKGGFKTKKEAQLAAAAIEEKIYTGQTLGDKHRIMSDFIQEYMEVEKRPNVRRSTYDAYWSAINMHIIPHFGDKKIIKITRPMIKKWMNSYSEMKDQSGKLMYSYGSRLRFASILKGILHSAQHDYKIIGENPMNGLKVPIEKLTIPTNEDEKKIEFYTLTELQQLLSFLKEYKPPRYSEYRPYYMMCFIQSRTGIRISEMLALTWDDIQGDKLSITKQTSRDKNNNLTIEPPKSRAGIRTVKLDPDTIKELKKFRFIQNECAMKYKAFLNHPPLRTLTSCLKWWIPKITNVYVSYRLGYPRSSCG</sequence>
<evidence type="ECO:0000256" key="1">
    <source>
        <dbReference type="ARBA" id="ARBA00008857"/>
    </source>
</evidence>
<dbReference type="SUPFAM" id="SSF56349">
    <property type="entry name" value="DNA breaking-rejoining enzymes"/>
    <property type="match status" value="1"/>
</dbReference>
<dbReference type="PANTHER" id="PTHR30349">
    <property type="entry name" value="PHAGE INTEGRASE-RELATED"/>
    <property type="match status" value="1"/>
</dbReference>
<evidence type="ECO:0000256" key="3">
    <source>
        <dbReference type="ARBA" id="ARBA00023125"/>
    </source>
</evidence>
<protein>
    <recommendedName>
        <fullName evidence="5">Tyr recombinase domain-containing protein</fullName>
    </recommendedName>
</protein>
<name>A0A177L509_9BACI</name>
<evidence type="ECO:0000313" key="6">
    <source>
        <dbReference type="EMBL" id="OAH60372.1"/>
    </source>
</evidence>
<dbReference type="InterPro" id="IPR028259">
    <property type="entry name" value="AP2-like_int_N"/>
</dbReference>
<dbReference type="GO" id="GO:0006310">
    <property type="term" value="P:DNA recombination"/>
    <property type="evidence" value="ECO:0007669"/>
    <property type="project" value="UniProtKB-KW"/>
</dbReference>
<dbReference type="EMBL" id="LQWY01000039">
    <property type="protein sequence ID" value="OAH60372.1"/>
    <property type="molecule type" value="Genomic_DNA"/>
</dbReference>
<keyword evidence="7" id="KW-1185">Reference proteome</keyword>
<evidence type="ECO:0000256" key="2">
    <source>
        <dbReference type="ARBA" id="ARBA00022908"/>
    </source>
</evidence>
<evidence type="ECO:0000259" key="5">
    <source>
        <dbReference type="PROSITE" id="PS51898"/>
    </source>
</evidence>
<comment type="similarity">
    <text evidence="1">Belongs to the 'phage' integrase family.</text>
</comment>
<dbReference type="InterPro" id="IPR013762">
    <property type="entry name" value="Integrase-like_cat_sf"/>
</dbReference>
<organism evidence="6 7">
    <name type="scientific">Domibacillus aminovorans</name>
    <dbReference type="NCBI Taxonomy" id="29332"/>
    <lineage>
        <taxon>Bacteria</taxon>
        <taxon>Bacillati</taxon>
        <taxon>Bacillota</taxon>
        <taxon>Bacilli</taxon>
        <taxon>Bacillales</taxon>
        <taxon>Bacillaceae</taxon>
        <taxon>Domibacillus</taxon>
    </lineage>
</organism>
<dbReference type="InterPro" id="IPR050090">
    <property type="entry name" value="Tyrosine_recombinase_XerCD"/>
</dbReference>
<dbReference type="AlphaFoldDB" id="A0A177L509"/>
<dbReference type="Pfam" id="PF14657">
    <property type="entry name" value="Arm-DNA-bind_4"/>
    <property type="match status" value="1"/>
</dbReference>
<feature type="domain" description="Tyr recombinase" evidence="5">
    <location>
        <begin position="176"/>
        <end position="329"/>
    </location>
</feature>
<proteinExistence type="inferred from homology"/>
<dbReference type="Gene3D" id="1.10.150.130">
    <property type="match status" value="1"/>
</dbReference>
<dbReference type="PANTHER" id="PTHR30349:SF64">
    <property type="entry name" value="PROPHAGE INTEGRASE INTD-RELATED"/>
    <property type="match status" value="1"/>
</dbReference>
<dbReference type="InterPro" id="IPR002104">
    <property type="entry name" value="Integrase_catalytic"/>
</dbReference>
<gene>
    <name evidence="6" type="ORF">AWH49_16725</name>
</gene>
<evidence type="ECO:0000313" key="7">
    <source>
        <dbReference type="Proteomes" id="UP000076935"/>
    </source>
</evidence>
<keyword evidence="3" id="KW-0238">DNA-binding</keyword>
<dbReference type="InterPro" id="IPR004107">
    <property type="entry name" value="Integrase_SAM-like_N"/>
</dbReference>
<comment type="caution">
    <text evidence="6">The sequence shown here is derived from an EMBL/GenBank/DDBJ whole genome shotgun (WGS) entry which is preliminary data.</text>
</comment>
<dbReference type="InterPro" id="IPR011010">
    <property type="entry name" value="DNA_brk_join_enz"/>
</dbReference>
<accession>A0A177L509</accession>
<evidence type="ECO:0000256" key="4">
    <source>
        <dbReference type="ARBA" id="ARBA00023172"/>
    </source>
</evidence>
<reference evidence="6 7" key="1">
    <citation type="submission" date="2016-01" db="EMBL/GenBank/DDBJ databases">
        <title>Investigation of taxonomic status of Bacillus aminovorans.</title>
        <authorList>
            <person name="Verma A."/>
            <person name="Pal Y."/>
            <person name="Krishnamurthi S."/>
        </authorList>
    </citation>
    <scope>NUCLEOTIDE SEQUENCE [LARGE SCALE GENOMIC DNA]</scope>
    <source>
        <strain evidence="6 7">DSM 1314</strain>
    </source>
</reference>
<dbReference type="GO" id="GO:0003677">
    <property type="term" value="F:DNA binding"/>
    <property type="evidence" value="ECO:0007669"/>
    <property type="project" value="UniProtKB-KW"/>
</dbReference>
<dbReference type="InterPro" id="IPR010998">
    <property type="entry name" value="Integrase_recombinase_N"/>
</dbReference>
<keyword evidence="4" id="KW-0233">DNA recombination</keyword>
<dbReference type="RefSeq" id="WP_063966138.1">
    <property type="nucleotide sequence ID" value="NZ_LQWY01000039.1"/>
</dbReference>
<dbReference type="Proteomes" id="UP000076935">
    <property type="component" value="Unassembled WGS sequence"/>
</dbReference>